<keyword evidence="10" id="KW-1185">Reference proteome</keyword>
<reference evidence="9 10" key="1">
    <citation type="journal article" date="2023" name="Genome Announc.">
        <title>Pan-Genome Analyses of the Genus Cohnella and Proposal of the Novel Species Cohnella silvisoli sp. nov., Isolated from Forest Soil.</title>
        <authorList>
            <person name="Wang C."/>
            <person name="Mao L."/>
            <person name="Bao G."/>
            <person name="Zhu H."/>
        </authorList>
    </citation>
    <scope>NUCLEOTIDE SEQUENCE [LARGE SCALE GENOMIC DNA]</scope>
    <source>
        <strain evidence="9 10">NL03-T5-1</strain>
    </source>
</reference>
<comment type="caution">
    <text evidence="9">The sequence shown here is derived from an EMBL/GenBank/DDBJ whole genome shotgun (WGS) entry which is preliminary data.</text>
</comment>
<feature type="transmembrane region" description="Helical" evidence="7">
    <location>
        <begin position="171"/>
        <end position="190"/>
    </location>
</feature>
<dbReference type="InterPro" id="IPR000515">
    <property type="entry name" value="MetI-like"/>
</dbReference>
<dbReference type="Gene3D" id="1.10.3720.10">
    <property type="entry name" value="MetI-like"/>
    <property type="match status" value="1"/>
</dbReference>
<dbReference type="SUPFAM" id="SSF161098">
    <property type="entry name" value="MetI-like"/>
    <property type="match status" value="1"/>
</dbReference>
<evidence type="ECO:0000256" key="5">
    <source>
        <dbReference type="ARBA" id="ARBA00022989"/>
    </source>
</evidence>
<dbReference type="RefSeq" id="WP_232185455.1">
    <property type="nucleotide sequence ID" value="NZ_JAIOAP010000005.1"/>
</dbReference>
<evidence type="ECO:0000256" key="4">
    <source>
        <dbReference type="ARBA" id="ARBA00022692"/>
    </source>
</evidence>
<evidence type="ECO:0000313" key="10">
    <source>
        <dbReference type="Proteomes" id="UP001493487"/>
    </source>
</evidence>
<keyword evidence="4 7" id="KW-0812">Transmembrane</keyword>
<comment type="similarity">
    <text evidence="7">Belongs to the binding-protein-dependent transport system permease family.</text>
</comment>
<dbReference type="InterPro" id="IPR035906">
    <property type="entry name" value="MetI-like_sf"/>
</dbReference>
<dbReference type="InterPro" id="IPR050809">
    <property type="entry name" value="UgpAE/MalFG_permease"/>
</dbReference>
<evidence type="ECO:0000256" key="2">
    <source>
        <dbReference type="ARBA" id="ARBA00022448"/>
    </source>
</evidence>
<dbReference type="Pfam" id="PF00528">
    <property type="entry name" value="BPD_transp_1"/>
    <property type="match status" value="1"/>
</dbReference>
<dbReference type="PROSITE" id="PS50928">
    <property type="entry name" value="ABC_TM1"/>
    <property type="match status" value="1"/>
</dbReference>
<evidence type="ECO:0000259" key="8">
    <source>
        <dbReference type="PROSITE" id="PS50928"/>
    </source>
</evidence>
<keyword evidence="3" id="KW-1003">Cell membrane</keyword>
<evidence type="ECO:0000256" key="1">
    <source>
        <dbReference type="ARBA" id="ARBA00004651"/>
    </source>
</evidence>
<evidence type="ECO:0000313" key="9">
    <source>
        <dbReference type="EMBL" id="MEQ4482740.1"/>
    </source>
</evidence>
<proteinExistence type="inferred from homology"/>
<feature type="transmembrane region" description="Helical" evidence="7">
    <location>
        <begin position="211"/>
        <end position="232"/>
    </location>
</feature>
<protein>
    <submittedName>
        <fullName evidence="9">ABC transporter permease subunit</fullName>
    </submittedName>
</protein>
<comment type="subcellular location">
    <subcellularLocation>
        <location evidence="1 7">Cell membrane</location>
        <topology evidence="1 7">Multi-pass membrane protein</topology>
    </subcellularLocation>
</comment>
<feature type="transmembrane region" description="Helical" evidence="7">
    <location>
        <begin position="267"/>
        <end position="289"/>
    </location>
</feature>
<dbReference type="PANTHER" id="PTHR43227">
    <property type="entry name" value="BLL4140 PROTEIN"/>
    <property type="match status" value="1"/>
</dbReference>
<feature type="domain" description="ABC transmembrane type-1" evidence="8">
    <location>
        <begin position="70"/>
        <end position="285"/>
    </location>
</feature>
<evidence type="ECO:0000256" key="3">
    <source>
        <dbReference type="ARBA" id="ARBA00022475"/>
    </source>
</evidence>
<keyword evidence="6 7" id="KW-0472">Membrane</keyword>
<gene>
    <name evidence="9" type="ORF">QJS35_10065</name>
</gene>
<feature type="transmembrane region" description="Helical" evidence="7">
    <location>
        <begin position="12"/>
        <end position="37"/>
    </location>
</feature>
<keyword evidence="5 7" id="KW-1133">Transmembrane helix</keyword>
<dbReference type="EMBL" id="JASKHM010000005">
    <property type="protein sequence ID" value="MEQ4482740.1"/>
    <property type="molecule type" value="Genomic_DNA"/>
</dbReference>
<sequence>MKRSTISNIPLHLLLLPAVIIVLIYSYGPMFGIVIAFQNFIPAKGFLESSWVGLKHFRFILSLSDTYEVLGNTLFISVMKIIAGLVVPLTVSLMLNEVRQRFFKRSVQTLVYLPHFLSWVILGGVLIDILSPSSGIVNAVLGLFGIEPIYFLGDNRWFPYVLVFSDVWKEFGFSTIIYLAALSGINPALYEASLMDGAGRLRQTWHITLPGMRPIIVVLVTLSLGNVLNAGFEQVFNLYSPLVYDSGDIIDTYVYRMGLISAQYGPATAIGLFKSVISLGLISSTYYLAYRLANYRIF</sequence>
<dbReference type="Proteomes" id="UP001493487">
    <property type="component" value="Unassembled WGS sequence"/>
</dbReference>
<evidence type="ECO:0000256" key="7">
    <source>
        <dbReference type="RuleBase" id="RU363032"/>
    </source>
</evidence>
<evidence type="ECO:0000256" key="6">
    <source>
        <dbReference type="ARBA" id="ARBA00023136"/>
    </source>
</evidence>
<organism evidence="9 10">
    <name type="scientific">Cohnella silvisoli</name>
    <dbReference type="NCBI Taxonomy" id="2873699"/>
    <lineage>
        <taxon>Bacteria</taxon>
        <taxon>Bacillati</taxon>
        <taxon>Bacillota</taxon>
        <taxon>Bacilli</taxon>
        <taxon>Bacillales</taxon>
        <taxon>Paenibacillaceae</taxon>
        <taxon>Cohnella</taxon>
    </lineage>
</organism>
<feature type="transmembrane region" description="Helical" evidence="7">
    <location>
        <begin position="116"/>
        <end position="146"/>
    </location>
</feature>
<name>A0ABV1KRZ5_9BACL</name>
<accession>A0ABV1KRZ5</accession>
<dbReference type="PANTHER" id="PTHR43227:SF11">
    <property type="entry name" value="BLL4140 PROTEIN"/>
    <property type="match status" value="1"/>
</dbReference>
<feature type="transmembrane region" description="Helical" evidence="7">
    <location>
        <begin position="74"/>
        <end position="95"/>
    </location>
</feature>
<keyword evidence="2 7" id="KW-0813">Transport</keyword>
<dbReference type="CDD" id="cd06261">
    <property type="entry name" value="TM_PBP2"/>
    <property type="match status" value="1"/>
</dbReference>